<dbReference type="PANTHER" id="PTHR36507:SF1">
    <property type="entry name" value="BLL1555 PROTEIN"/>
    <property type="match status" value="1"/>
</dbReference>
<dbReference type="Pfam" id="PF13473">
    <property type="entry name" value="Cupredoxin_1"/>
    <property type="match status" value="1"/>
</dbReference>
<dbReference type="Proteomes" id="UP000730482">
    <property type="component" value="Unassembled WGS sequence"/>
</dbReference>
<gene>
    <name evidence="4" type="ORF">KGQ19_17595</name>
</gene>
<dbReference type="SUPFAM" id="SSF49503">
    <property type="entry name" value="Cupredoxins"/>
    <property type="match status" value="1"/>
</dbReference>
<feature type="chain" id="PRO_5045285059" evidence="2">
    <location>
        <begin position="25"/>
        <end position="140"/>
    </location>
</feature>
<feature type="domain" description="EfeO-type cupredoxin-like" evidence="3">
    <location>
        <begin position="59"/>
        <end position="139"/>
    </location>
</feature>
<feature type="region of interest" description="Disordered" evidence="1">
    <location>
        <begin position="27"/>
        <end position="54"/>
    </location>
</feature>
<dbReference type="RefSeq" id="WP_212010263.1">
    <property type="nucleotide sequence ID" value="NZ_JAAFYZ010000054.1"/>
</dbReference>
<dbReference type="InterPro" id="IPR028096">
    <property type="entry name" value="EfeO_Cupredoxin"/>
</dbReference>
<name>A0ABS5KRK7_9ACTN</name>
<dbReference type="InterPro" id="IPR052721">
    <property type="entry name" value="ET_Amicyanin"/>
</dbReference>
<reference evidence="4 5" key="1">
    <citation type="submission" date="2020-02" db="EMBL/GenBank/DDBJ databases">
        <title>Acidophilic actinobacteria isolated from forest soil.</title>
        <authorList>
            <person name="Golinska P."/>
        </authorList>
    </citation>
    <scope>NUCLEOTIDE SEQUENCE [LARGE SCALE GENOMIC DNA]</scope>
    <source>
        <strain evidence="4 5">NL8</strain>
    </source>
</reference>
<organism evidence="4 5">
    <name type="scientific">Catenulispora pinistramenti</name>
    <dbReference type="NCBI Taxonomy" id="2705254"/>
    <lineage>
        <taxon>Bacteria</taxon>
        <taxon>Bacillati</taxon>
        <taxon>Actinomycetota</taxon>
        <taxon>Actinomycetes</taxon>
        <taxon>Catenulisporales</taxon>
        <taxon>Catenulisporaceae</taxon>
        <taxon>Catenulispora</taxon>
    </lineage>
</organism>
<sequence>MLRFPGKTAAATLLAAATALTMTACSGTSSHPAAAPTSTPSTPSSSSGSGTAGTPVSASQIVIANFAFSPTDLSVAPGQTVTVVNNDSTTHTLTATTGKAFDTGDIAPGKTATFTAPTTPGTYSYICTIHQFMHGTLIVK</sequence>
<evidence type="ECO:0000313" key="5">
    <source>
        <dbReference type="Proteomes" id="UP000730482"/>
    </source>
</evidence>
<protein>
    <submittedName>
        <fullName evidence="4">Cupredoxin domain-containing protein</fullName>
    </submittedName>
</protein>
<dbReference type="Gene3D" id="2.60.40.420">
    <property type="entry name" value="Cupredoxins - blue copper proteins"/>
    <property type="match status" value="1"/>
</dbReference>
<evidence type="ECO:0000256" key="2">
    <source>
        <dbReference type="SAM" id="SignalP"/>
    </source>
</evidence>
<evidence type="ECO:0000256" key="1">
    <source>
        <dbReference type="SAM" id="MobiDB-lite"/>
    </source>
</evidence>
<dbReference type="PANTHER" id="PTHR36507">
    <property type="entry name" value="BLL1555 PROTEIN"/>
    <property type="match status" value="1"/>
</dbReference>
<accession>A0ABS5KRK7</accession>
<keyword evidence="5" id="KW-1185">Reference proteome</keyword>
<evidence type="ECO:0000313" key="4">
    <source>
        <dbReference type="EMBL" id="MBS2548686.1"/>
    </source>
</evidence>
<keyword evidence="2" id="KW-0732">Signal</keyword>
<feature type="signal peptide" evidence="2">
    <location>
        <begin position="1"/>
        <end position="24"/>
    </location>
</feature>
<dbReference type="PROSITE" id="PS51257">
    <property type="entry name" value="PROKAR_LIPOPROTEIN"/>
    <property type="match status" value="1"/>
</dbReference>
<proteinExistence type="predicted"/>
<comment type="caution">
    <text evidence="4">The sequence shown here is derived from an EMBL/GenBank/DDBJ whole genome shotgun (WGS) entry which is preliminary data.</text>
</comment>
<dbReference type="InterPro" id="IPR008972">
    <property type="entry name" value="Cupredoxin"/>
</dbReference>
<evidence type="ECO:0000259" key="3">
    <source>
        <dbReference type="Pfam" id="PF13473"/>
    </source>
</evidence>
<dbReference type="EMBL" id="JAAFYZ010000054">
    <property type="protein sequence ID" value="MBS2548686.1"/>
    <property type="molecule type" value="Genomic_DNA"/>
</dbReference>